<dbReference type="PANTHER" id="PTHR36441:SF1">
    <property type="entry name" value="DUF503 DOMAIN-CONTAINING PROTEIN"/>
    <property type="match status" value="1"/>
</dbReference>
<gene>
    <name evidence="1" type="ORF">SDC9_185823</name>
</gene>
<dbReference type="EMBL" id="VSSQ01093444">
    <property type="protein sequence ID" value="MPN38299.1"/>
    <property type="molecule type" value="Genomic_DNA"/>
</dbReference>
<dbReference type="InterPro" id="IPR036746">
    <property type="entry name" value="TT1725-like_sf"/>
</dbReference>
<proteinExistence type="predicted"/>
<dbReference type="SUPFAM" id="SSF103007">
    <property type="entry name" value="Hypothetical protein TT1725"/>
    <property type="match status" value="1"/>
</dbReference>
<organism evidence="1">
    <name type="scientific">bioreactor metagenome</name>
    <dbReference type="NCBI Taxonomy" id="1076179"/>
    <lineage>
        <taxon>unclassified sequences</taxon>
        <taxon>metagenomes</taxon>
        <taxon>ecological metagenomes</taxon>
    </lineage>
</organism>
<protein>
    <recommendedName>
        <fullName evidence="2">DUF503 domain-containing protein</fullName>
    </recommendedName>
</protein>
<dbReference type="AlphaFoldDB" id="A0A645HJC4"/>
<dbReference type="Gene3D" id="3.30.70.1120">
    <property type="entry name" value="TT1725-like"/>
    <property type="match status" value="1"/>
</dbReference>
<dbReference type="Pfam" id="PF04456">
    <property type="entry name" value="DUF503"/>
    <property type="match status" value="1"/>
</dbReference>
<reference evidence="1" key="1">
    <citation type="submission" date="2019-08" db="EMBL/GenBank/DDBJ databases">
        <authorList>
            <person name="Kucharzyk K."/>
            <person name="Murdoch R.W."/>
            <person name="Higgins S."/>
            <person name="Loffler F."/>
        </authorList>
    </citation>
    <scope>NUCLEOTIDE SEQUENCE</scope>
</reference>
<dbReference type="InterPro" id="IPR007546">
    <property type="entry name" value="DUF503"/>
</dbReference>
<accession>A0A645HJC4</accession>
<evidence type="ECO:0000313" key="1">
    <source>
        <dbReference type="EMBL" id="MPN38299.1"/>
    </source>
</evidence>
<sequence>MIIVSAQVKLYAPWVQTLKEKRMVVKSLVAKIHNQFNVSVAETGEQDTHKTILLGVACVADSASFADAVVNRVISFIEENTEAEICDILREIR</sequence>
<evidence type="ECO:0008006" key="2">
    <source>
        <dbReference type="Google" id="ProtNLM"/>
    </source>
</evidence>
<comment type="caution">
    <text evidence="1">The sequence shown here is derived from an EMBL/GenBank/DDBJ whole genome shotgun (WGS) entry which is preliminary data.</text>
</comment>
<dbReference type="PANTHER" id="PTHR36441">
    <property type="entry name" value="HYPOTHETICAL CYTOSOLIC PROTEIN"/>
    <property type="match status" value="1"/>
</dbReference>
<name>A0A645HJC4_9ZZZZ</name>